<evidence type="ECO:0000313" key="1">
    <source>
        <dbReference type="EMBL" id="MFA9462363.1"/>
    </source>
</evidence>
<gene>
    <name evidence="1" type="ORF">ACERLL_16235</name>
</gene>
<sequence length="85" mass="9738">MHETITRRAIATLVEDGNLHQVRLKPVEGGYTVWVEAGEQPLPLASDRSEKFPHMYEYEEEVMASEDEAATELKKMGIFDYSVEH</sequence>
<protein>
    <submittedName>
        <fullName evidence="1">Uncharacterized protein</fullName>
    </submittedName>
</protein>
<keyword evidence="2" id="KW-1185">Reference proteome</keyword>
<proteinExistence type="predicted"/>
<dbReference type="Proteomes" id="UP001575181">
    <property type="component" value="Unassembled WGS sequence"/>
</dbReference>
<accession>A0ABV4TYN1</accession>
<organism evidence="1 2">
    <name type="scientific">Thiohalorhabdus methylotrophus</name>
    <dbReference type="NCBI Taxonomy" id="3242694"/>
    <lineage>
        <taxon>Bacteria</taxon>
        <taxon>Pseudomonadati</taxon>
        <taxon>Pseudomonadota</taxon>
        <taxon>Gammaproteobacteria</taxon>
        <taxon>Thiohalorhabdales</taxon>
        <taxon>Thiohalorhabdaceae</taxon>
        <taxon>Thiohalorhabdus</taxon>
    </lineage>
</organism>
<evidence type="ECO:0000313" key="2">
    <source>
        <dbReference type="Proteomes" id="UP001575181"/>
    </source>
</evidence>
<dbReference type="RefSeq" id="WP_373657153.1">
    <property type="nucleotide sequence ID" value="NZ_JBGUAW010000013.1"/>
</dbReference>
<name>A0ABV4TYN1_9GAMM</name>
<comment type="caution">
    <text evidence="1">The sequence shown here is derived from an EMBL/GenBank/DDBJ whole genome shotgun (WGS) entry which is preliminary data.</text>
</comment>
<dbReference type="EMBL" id="JBGUAW010000013">
    <property type="protein sequence ID" value="MFA9462363.1"/>
    <property type="molecule type" value="Genomic_DNA"/>
</dbReference>
<reference evidence="1 2" key="1">
    <citation type="submission" date="2024-08" db="EMBL/GenBank/DDBJ databases">
        <title>Whole-genome sequencing of halo(alkali)philic microorganisms from hypersaline lakes.</title>
        <authorList>
            <person name="Sorokin D.Y."/>
            <person name="Merkel A.Y."/>
            <person name="Messina E."/>
            <person name="Yakimov M."/>
        </authorList>
    </citation>
    <scope>NUCLEOTIDE SEQUENCE [LARGE SCALE GENOMIC DNA]</scope>
    <source>
        <strain evidence="1 2">Cl-TMA</strain>
    </source>
</reference>